<feature type="transmembrane region" description="Helical" evidence="2">
    <location>
        <begin position="427"/>
        <end position="449"/>
    </location>
</feature>
<keyword evidence="2" id="KW-1133">Transmembrane helix</keyword>
<feature type="transmembrane region" description="Helical" evidence="2">
    <location>
        <begin position="350"/>
        <end position="374"/>
    </location>
</feature>
<dbReference type="AlphaFoldDB" id="A0A6A6ITH0"/>
<sequence length="473" mass="51984">MAGLSPTGIRGPGTNNNIFFFPPYDGKQYDSPPQSSSQTHRSVRYPSALPDGKTLRSRNPAGSKYDVRATYPAQHVLRQPSEDKGMQSEEGALGALFLRARIPEEDGELRKMQDEEGKRGKRDFDGDAERSWIRAEQKGGRRRMVSKPPVKNRKRSVVLEKRQSSEEESEQHPHECRKCRRKARGHGIWKALEKYSMLVVCVLGFYLLPAAGAQQLPSSGSSASMHDAANSTSSSAAADPWMLTGYFAETGLAMLFRPLTLLCSLLPSFVNPLALLSLPPISLTLFILLCAVRRDILVPALSCLLLQLETRAAWTCFGLIGLAAGGDVGRWVDEEVWWLCREAVIQAVEGVVWCTAVVLDIALCVLSVCLCGLLDSADVVGLVLERIAPWAVDRVVELRIGVGLLLVELTDLLGMCGLLVLRRSRGFWVGVMVAVLAANWGGVALREWWESGRVSEVRRLGGSTERIAKVAIY</sequence>
<feature type="region of interest" description="Disordered" evidence="1">
    <location>
        <begin position="107"/>
        <end position="175"/>
    </location>
</feature>
<evidence type="ECO:0000313" key="4">
    <source>
        <dbReference type="Proteomes" id="UP000800094"/>
    </source>
</evidence>
<protein>
    <submittedName>
        <fullName evidence="3">Uncharacterized protein</fullName>
    </submittedName>
</protein>
<organism evidence="3 4">
    <name type="scientific">Trematosphaeria pertusa</name>
    <dbReference type="NCBI Taxonomy" id="390896"/>
    <lineage>
        <taxon>Eukaryota</taxon>
        <taxon>Fungi</taxon>
        <taxon>Dikarya</taxon>
        <taxon>Ascomycota</taxon>
        <taxon>Pezizomycotina</taxon>
        <taxon>Dothideomycetes</taxon>
        <taxon>Pleosporomycetidae</taxon>
        <taxon>Pleosporales</taxon>
        <taxon>Massarineae</taxon>
        <taxon>Trematosphaeriaceae</taxon>
        <taxon>Trematosphaeria</taxon>
    </lineage>
</organism>
<dbReference type="OrthoDB" id="10685175at2759"/>
<keyword evidence="2" id="KW-0472">Membrane</keyword>
<proteinExistence type="predicted"/>
<name>A0A6A6ITH0_9PLEO</name>
<feature type="transmembrane region" description="Helical" evidence="2">
    <location>
        <begin position="395"/>
        <end position="421"/>
    </location>
</feature>
<evidence type="ECO:0000313" key="3">
    <source>
        <dbReference type="EMBL" id="KAF2253438.1"/>
    </source>
</evidence>
<dbReference type="Proteomes" id="UP000800094">
    <property type="component" value="Unassembled WGS sequence"/>
</dbReference>
<feature type="compositionally biased region" description="Basic and acidic residues" evidence="1">
    <location>
        <begin position="157"/>
        <end position="175"/>
    </location>
</feature>
<gene>
    <name evidence="3" type="ORF">BU26DRAFT_560740</name>
</gene>
<reference evidence="3" key="1">
    <citation type="journal article" date="2020" name="Stud. Mycol.">
        <title>101 Dothideomycetes genomes: a test case for predicting lifestyles and emergence of pathogens.</title>
        <authorList>
            <person name="Haridas S."/>
            <person name="Albert R."/>
            <person name="Binder M."/>
            <person name="Bloem J."/>
            <person name="Labutti K."/>
            <person name="Salamov A."/>
            <person name="Andreopoulos B."/>
            <person name="Baker S."/>
            <person name="Barry K."/>
            <person name="Bills G."/>
            <person name="Bluhm B."/>
            <person name="Cannon C."/>
            <person name="Castanera R."/>
            <person name="Culley D."/>
            <person name="Daum C."/>
            <person name="Ezra D."/>
            <person name="Gonzalez J."/>
            <person name="Henrissat B."/>
            <person name="Kuo A."/>
            <person name="Liang C."/>
            <person name="Lipzen A."/>
            <person name="Lutzoni F."/>
            <person name="Magnuson J."/>
            <person name="Mondo S."/>
            <person name="Nolan M."/>
            <person name="Ohm R."/>
            <person name="Pangilinan J."/>
            <person name="Park H.-J."/>
            <person name="Ramirez L."/>
            <person name="Alfaro M."/>
            <person name="Sun H."/>
            <person name="Tritt A."/>
            <person name="Yoshinaga Y."/>
            <person name="Zwiers L.-H."/>
            <person name="Turgeon B."/>
            <person name="Goodwin S."/>
            <person name="Spatafora J."/>
            <person name="Crous P."/>
            <person name="Grigoriev I."/>
        </authorList>
    </citation>
    <scope>NUCLEOTIDE SEQUENCE</scope>
    <source>
        <strain evidence="3">CBS 122368</strain>
    </source>
</reference>
<feature type="compositionally biased region" description="Polar residues" evidence="1">
    <location>
        <begin position="31"/>
        <end position="40"/>
    </location>
</feature>
<keyword evidence="4" id="KW-1185">Reference proteome</keyword>
<evidence type="ECO:0000256" key="2">
    <source>
        <dbReference type="SAM" id="Phobius"/>
    </source>
</evidence>
<keyword evidence="2" id="KW-0812">Transmembrane</keyword>
<dbReference type="RefSeq" id="XP_033688442.1">
    <property type="nucleotide sequence ID" value="XM_033832825.1"/>
</dbReference>
<evidence type="ECO:0000256" key="1">
    <source>
        <dbReference type="SAM" id="MobiDB-lite"/>
    </source>
</evidence>
<feature type="compositionally biased region" description="Basic and acidic residues" evidence="1">
    <location>
        <begin position="107"/>
        <end position="139"/>
    </location>
</feature>
<dbReference type="EMBL" id="ML987191">
    <property type="protein sequence ID" value="KAF2253438.1"/>
    <property type="molecule type" value="Genomic_DNA"/>
</dbReference>
<feature type="transmembrane region" description="Helical" evidence="2">
    <location>
        <begin position="269"/>
        <end position="292"/>
    </location>
</feature>
<feature type="compositionally biased region" description="Basic residues" evidence="1">
    <location>
        <begin position="140"/>
        <end position="156"/>
    </location>
</feature>
<accession>A0A6A6ITH0</accession>
<dbReference type="GeneID" id="54586155"/>
<feature type="region of interest" description="Disordered" evidence="1">
    <location>
        <begin position="1"/>
        <end position="73"/>
    </location>
</feature>